<keyword evidence="2" id="KW-1185">Reference proteome</keyword>
<proteinExistence type="predicted"/>
<dbReference type="SUPFAM" id="SSF46894">
    <property type="entry name" value="C-terminal effector domain of the bipartite response regulators"/>
    <property type="match status" value="1"/>
</dbReference>
<reference evidence="2" key="1">
    <citation type="submission" date="2016-12" db="EMBL/GenBank/DDBJ databases">
        <authorList>
            <person name="Varghese N."/>
            <person name="Submissions S."/>
        </authorList>
    </citation>
    <scope>NUCLEOTIDE SEQUENCE [LARGE SCALE GENOMIC DNA]</scope>
    <source>
        <strain evidence="2">DSM 11032</strain>
    </source>
</reference>
<dbReference type="STRING" id="198312.SAMN02745193_00772"/>
<accession>A0A1M7S1R4</accession>
<name>A0A1M7S1R4_9SPHN</name>
<dbReference type="InterPro" id="IPR016032">
    <property type="entry name" value="Sig_transdc_resp-reg_C-effctor"/>
</dbReference>
<sequence>MTTAHKTSSHSATSPEVASLLDCLTRLDGKARVIVDRGGKVQASSRNPLPQASEAEWDRARTLWPDGQGAARAGTIARLLAVRGDETEIAVMEPPAGGPPLLVRAAAVDEEHVCLVLAIPGHNGLPRIADLQKLFGLTDCEARIVADLMEGRAPQAIAKKRSNSIHTIRAHIRQCHQKIGVKTKEEMFSRITSFCI</sequence>
<dbReference type="GO" id="GO:0003677">
    <property type="term" value="F:DNA binding"/>
    <property type="evidence" value="ECO:0007669"/>
    <property type="project" value="UniProtKB-KW"/>
</dbReference>
<evidence type="ECO:0000313" key="1">
    <source>
        <dbReference type="EMBL" id="SHN52401.1"/>
    </source>
</evidence>
<dbReference type="OrthoDB" id="7201814at2"/>
<keyword evidence="1" id="KW-0238">DNA-binding</keyword>
<evidence type="ECO:0000313" key="2">
    <source>
        <dbReference type="Proteomes" id="UP000184391"/>
    </source>
</evidence>
<dbReference type="GO" id="GO:0006355">
    <property type="term" value="P:regulation of DNA-templated transcription"/>
    <property type="evidence" value="ECO:0007669"/>
    <property type="project" value="InterPro"/>
</dbReference>
<dbReference type="InterPro" id="IPR036388">
    <property type="entry name" value="WH-like_DNA-bd_sf"/>
</dbReference>
<dbReference type="EMBL" id="FRDF01000004">
    <property type="protein sequence ID" value="SHN52401.1"/>
    <property type="molecule type" value="Genomic_DNA"/>
</dbReference>
<protein>
    <submittedName>
        <fullName evidence="1">DNA-binding transcriptional regulator, CsgD family</fullName>
    </submittedName>
</protein>
<gene>
    <name evidence="1" type="ORF">SAMN02745193_00772</name>
</gene>
<dbReference type="Gene3D" id="1.10.10.10">
    <property type="entry name" value="Winged helix-like DNA-binding domain superfamily/Winged helix DNA-binding domain"/>
    <property type="match status" value="1"/>
</dbReference>
<dbReference type="AlphaFoldDB" id="A0A1M7S1R4"/>
<dbReference type="RefSeq" id="WP_143150255.1">
    <property type="nucleotide sequence ID" value="NZ_FRDF01000004.1"/>
</dbReference>
<dbReference type="Proteomes" id="UP000184391">
    <property type="component" value="Unassembled WGS sequence"/>
</dbReference>
<organism evidence="1 2">
    <name type="scientific">Erythrobacter sanguineus</name>
    <dbReference type="NCBI Taxonomy" id="198312"/>
    <lineage>
        <taxon>Bacteria</taxon>
        <taxon>Pseudomonadati</taxon>
        <taxon>Pseudomonadota</taxon>
        <taxon>Alphaproteobacteria</taxon>
        <taxon>Sphingomonadales</taxon>
        <taxon>Erythrobacteraceae</taxon>
        <taxon>Erythrobacter/Porphyrobacter group</taxon>
        <taxon>Erythrobacter</taxon>
    </lineage>
</organism>